<feature type="transmembrane region" description="Helical" evidence="8">
    <location>
        <begin position="162"/>
        <end position="182"/>
    </location>
</feature>
<feature type="transmembrane region" description="Helical" evidence="8">
    <location>
        <begin position="99"/>
        <end position="120"/>
    </location>
</feature>
<feature type="transmembrane region" description="Helical" evidence="8">
    <location>
        <begin position="340"/>
        <end position="362"/>
    </location>
</feature>
<feature type="transmembrane region" description="Helical" evidence="8">
    <location>
        <begin position="247"/>
        <end position="266"/>
    </location>
</feature>
<dbReference type="Pfam" id="PF07690">
    <property type="entry name" value="MFS_1"/>
    <property type="match status" value="1"/>
</dbReference>
<protein>
    <recommendedName>
        <fullName evidence="8">Bcr/CflA family efflux transporter</fullName>
    </recommendedName>
</protein>
<dbReference type="CDD" id="cd17320">
    <property type="entry name" value="MFS_MdfA_MDR_like"/>
    <property type="match status" value="1"/>
</dbReference>
<feature type="transmembrane region" description="Helical" evidence="8">
    <location>
        <begin position="132"/>
        <end position="156"/>
    </location>
</feature>
<evidence type="ECO:0000256" key="4">
    <source>
        <dbReference type="ARBA" id="ARBA00022475"/>
    </source>
</evidence>
<accession>A0A6I7HMG7</accession>
<feature type="transmembrane region" description="Helical" evidence="8">
    <location>
        <begin position="41"/>
        <end position="62"/>
    </location>
</feature>
<organism evidence="10 11">
    <name type="scientific">Ciceribacter lividus</name>
    <dbReference type="NCBI Taxonomy" id="1197950"/>
    <lineage>
        <taxon>Bacteria</taxon>
        <taxon>Pseudomonadati</taxon>
        <taxon>Pseudomonadota</taxon>
        <taxon>Alphaproteobacteria</taxon>
        <taxon>Hyphomicrobiales</taxon>
        <taxon>Rhizobiaceae</taxon>
        <taxon>Ciceribacter</taxon>
    </lineage>
</organism>
<comment type="caution">
    <text evidence="10">The sequence shown here is derived from an EMBL/GenBank/DDBJ whole genome shotgun (WGS) entry which is preliminary data.</text>
</comment>
<keyword evidence="6 8" id="KW-1133">Transmembrane helix</keyword>
<evidence type="ECO:0000256" key="1">
    <source>
        <dbReference type="ARBA" id="ARBA00004651"/>
    </source>
</evidence>
<keyword evidence="11" id="KW-1185">Reference proteome</keyword>
<dbReference type="GO" id="GO:0042910">
    <property type="term" value="F:xenobiotic transmembrane transporter activity"/>
    <property type="evidence" value="ECO:0007669"/>
    <property type="project" value="InterPro"/>
</dbReference>
<keyword evidence="3 8" id="KW-0813">Transport</keyword>
<evidence type="ECO:0000256" key="8">
    <source>
        <dbReference type="RuleBase" id="RU365088"/>
    </source>
</evidence>
<dbReference type="InterPro" id="IPR036259">
    <property type="entry name" value="MFS_trans_sf"/>
</dbReference>
<comment type="similarity">
    <text evidence="2 8">Belongs to the major facilitator superfamily. Bcr/CmlA family.</text>
</comment>
<dbReference type="RefSeq" id="WP_114363437.1">
    <property type="nucleotide sequence ID" value="NZ_QPIX01000006.1"/>
</dbReference>
<feature type="transmembrane region" description="Helical" evidence="8">
    <location>
        <begin position="74"/>
        <end position="93"/>
    </location>
</feature>
<feature type="transmembrane region" description="Helical" evidence="8">
    <location>
        <begin position="219"/>
        <end position="241"/>
    </location>
</feature>
<dbReference type="InterPro" id="IPR011701">
    <property type="entry name" value="MFS"/>
</dbReference>
<evidence type="ECO:0000313" key="10">
    <source>
        <dbReference type="EMBL" id="RCW24018.1"/>
    </source>
</evidence>
<keyword evidence="7 8" id="KW-0472">Membrane</keyword>
<evidence type="ECO:0000259" key="9">
    <source>
        <dbReference type="PROSITE" id="PS50850"/>
    </source>
</evidence>
<feature type="domain" description="Major facilitator superfamily (MFS) profile" evidence="9">
    <location>
        <begin position="1"/>
        <end position="393"/>
    </location>
</feature>
<gene>
    <name evidence="10" type="ORF">DFR48_106140</name>
</gene>
<dbReference type="GO" id="GO:1990961">
    <property type="term" value="P:xenobiotic detoxification by transmembrane export across the plasma membrane"/>
    <property type="evidence" value="ECO:0007669"/>
    <property type="project" value="InterPro"/>
</dbReference>
<dbReference type="InterPro" id="IPR020846">
    <property type="entry name" value="MFS_dom"/>
</dbReference>
<evidence type="ECO:0000256" key="5">
    <source>
        <dbReference type="ARBA" id="ARBA00022692"/>
    </source>
</evidence>
<sequence length="401" mass="41420">MEKGASRIGIALGLMCGVGPMATDMYLGAMPDIATSLNGSAAGVQMSVMAFFLGFTVGQLFYGPISDRTGRKPMIYLALAIFVVASIGCIFAGDVRQLLAWRLLQGIGGSIGMVMAAAVIRDLYTGVQAARLMSVVVLINGVAPIVAPLVGSMLLGVGSWRLIFMVLACFGLLAAVVAWTMLPETRMRELRETSRPGDALKWYVHLVLRRDFIPYAGTLALAQGGFFAYIAGSSFIFIDLYGLSPMAYSLVFSLNALGLGAGAQIATRQVSRFGLRAIARASTGIYAAAAILLLAIQLAGAGGVVPTSILLFLMISSLGGIMPTCNVLSLEGHGAISGVAAALMGALGFGAGALASLLLGVFEDGTATPMIAMIAVCAAAAALTSHLAFPRLKEQLQPAGS</sequence>
<dbReference type="Gene3D" id="1.20.1720.10">
    <property type="entry name" value="Multidrug resistance protein D"/>
    <property type="match status" value="1"/>
</dbReference>
<comment type="subcellular location">
    <subcellularLocation>
        <location evidence="8">Cell inner membrane</location>
        <topology evidence="8">Multi-pass membrane protein</topology>
    </subcellularLocation>
    <subcellularLocation>
        <location evidence="1">Cell membrane</location>
        <topology evidence="1">Multi-pass membrane protein</topology>
    </subcellularLocation>
</comment>
<dbReference type="AlphaFoldDB" id="A0A6I7HMG7"/>
<evidence type="ECO:0000313" key="11">
    <source>
        <dbReference type="Proteomes" id="UP000252582"/>
    </source>
</evidence>
<dbReference type="PANTHER" id="PTHR23502">
    <property type="entry name" value="MAJOR FACILITATOR SUPERFAMILY"/>
    <property type="match status" value="1"/>
</dbReference>
<keyword evidence="8" id="KW-0997">Cell inner membrane</keyword>
<feature type="transmembrane region" description="Helical" evidence="8">
    <location>
        <begin position="305"/>
        <end position="328"/>
    </location>
</feature>
<dbReference type="PROSITE" id="PS50850">
    <property type="entry name" value="MFS"/>
    <property type="match status" value="1"/>
</dbReference>
<dbReference type="NCBIfam" id="TIGR00710">
    <property type="entry name" value="efflux_Bcr_CflA"/>
    <property type="match status" value="1"/>
</dbReference>
<dbReference type="EMBL" id="QPIX01000006">
    <property type="protein sequence ID" value="RCW24018.1"/>
    <property type="molecule type" value="Genomic_DNA"/>
</dbReference>
<proteinExistence type="inferred from homology"/>
<evidence type="ECO:0000256" key="3">
    <source>
        <dbReference type="ARBA" id="ARBA00022448"/>
    </source>
</evidence>
<dbReference type="InterPro" id="IPR004812">
    <property type="entry name" value="Efflux_drug-R_Bcr/CmlA"/>
</dbReference>
<name>A0A6I7HMG7_9HYPH</name>
<reference evidence="10 11" key="1">
    <citation type="submission" date="2018-07" db="EMBL/GenBank/DDBJ databases">
        <title>Genomic Encyclopedia of Type Strains, Phase IV (KMG-IV): sequencing the most valuable type-strain genomes for metagenomic binning, comparative biology and taxonomic classification.</title>
        <authorList>
            <person name="Goeker M."/>
        </authorList>
    </citation>
    <scope>NUCLEOTIDE SEQUENCE [LARGE SCALE GENOMIC DNA]</scope>
    <source>
        <strain evidence="10 11">DSM 25528</strain>
    </source>
</reference>
<evidence type="ECO:0000256" key="2">
    <source>
        <dbReference type="ARBA" id="ARBA00006236"/>
    </source>
</evidence>
<evidence type="ECO:0000256" key="6">
    <source>
        <dbReference type="ARBA" id="ARBA00022989"/>
    </source>
</evidence>
<dbReference type="PANTHER" id="PTHR23502:SF132">
    <property type="entry name" value="POLYAMINE TRANSPORTER 2-RELATED"/>
    <property type="match status" value="1"/>
</dbReference>
<dbReference type="SUPFAM" id="SSF103473">
    <property type="entry name" value="MFS general substrate transporter"/>
    <property type="match status" value="1"/>
</dbReference>
<feature type="transmembrane region" description="Helical" evidence="8">
    <location>
        <begin position="7"/>
        <end position="29"/>
    </location>
</feature>
<feature type="transmembrane region" description="Helical" evidence="8">
    <location>
        <begin position="368"/>
        <end position="389"/>
    </location>
</feature>
<keyword evidence="5 8" id="KW-0812">Transmembrane</keyword>
<keyword evidence="4" id="KW-1003">Cell membrane</keyword>
<evidence type="ECO:0000256" key="7">
    <source>
        <dbReference type="ARBA" id="ARBA00023136"/>
    </source>
</evidence>
<dbReference type="Proteomes" id="UP000252582">
    <property type="component" value="Unassembled WGS sequence"/>
</dbReference>
<feature type="transmembrane region" description="Helical" evidence="8">
    <location>
        <begin position="278"/>
        <end position="299"/>
    </location>
</feature>
<dbReference type="GO" id="GO:0005886">
    <property type="term" value="C:plasma membrane"/>
    <property type="evidence" value="ECO:0007669"/>
    <property type="project" value="UniProtKB-SubCell"/>
</dbReference>